<dbReference type="STRING" id="1392247.A0A3N4L4P3"/>
<keyword evidence="3" id="KW-1185">Reference proteome</keyword>
<name>A0A3N4L4P3_9PEZI</name>
<dbReference type="Pfam" id="PF12937">
    <property type="entry name" value="F-box-like"/>
    <property type="match status" value="1"/>
</dbReference>
<dbReference type="InterPro" id="IPR036047">
    <property type="entry name" value="F-box-like_dom_sf"/>
</dbReference>
<protein>
    <recommendedName>
        <fullName evidence="1">F-box domain-containing protein</fullName>
    </recommendedName>
</protein>
<dbReference type="OrthoDB" id="10257471at2759"/>
<dbReference type="SUPFAM" id="SSF81383">
    <property type="entry name" value="F-box domain"/>
    <property type="match status" value="1"/>
</dbReference>
<dbReference type="Gene3D" id="1.20.1280.50">
    <property type="match status" value="1"/>
</dbReference>
<dbReference type="InParanoid" id="A0A3N4L4P3"/>
<sequence>MDSRESQHHTEMELPRSPISRLPPELLFRILTFVGLAGGPDSLRSCNLTCKGFHDIIEDPTLDKYIHRAAAFFLLSHDTRLFPDPNLSGTRVPPSPTTKRQTFKAFARTLHLSRREFPAELHHPSTTSIPDENCPTTRYGPSYVARDWNVQDNFRTLASHKNEKCAAAQLPPLSVDPKGRMVSRIIDFVHSSTEAARTEEGVAYVGVRTCGWGDAQPPGKTSSKQGETSSWILFSDDPRVFPEKRDRGWITVQRAAILGGAPSASPSNVPLGQRLQQQHQEKVEALAGKYKKGLKHDQSTPYGILPPHGILPPPSARDIAEAEKAWSPFIKPVDHDKFMNAQRWGTVSRGVNASTYRALPRKKSSATPPQLDGDWFTVDKALWTMKHVSDLGLVNFAKSLLHSDANLRFVPRLVQKQLEVATVERLCMESSDGEVEVNMAWKMPRSVKELSLEALLVRDAEQEWDEEHGEITWEFKSCGKHLVVCDDNSGHRASTVNCFAGNVPTGAEEDLNQNHRSMCSDNSLRWQRRMVVKGGDGGSGEYWLDNDGISMNSTVIAYSTRRHVIPLVGRPDRYSYRAVMEFHILSVQTGDTIKILNLAEEERAIADRCYMWCSFAIGDGVLVASLGGLGPTARRDDDDGMWAGIGRRKKYGYENLFVWDLGDESSLDDPPQVGVFKGETEAEANALLVAPRSRIPTPQGWGELDKYITISGCGRYLGVCAEWKMAIWDMEQKSFEGLWRVGDADYLEVDSINIIHERDDYNRRDDECLAWNGLWIKWRDVIDNPDPSSSEPEVINQDVTFINSRDLRRAIGGVDLEMDRRRSWMNGHRLNEAIGYDPDASESDSESVGSALMEWESGTMGVWEDAEEGYAMMAAGEETEGEEMEGESDADIGYMGIDTGTGTGAGTGIWS</sequence>
<dbReference type="AlphaFoldDB" id="A0A3N4L4P3"/>
<dbReference type="EMBL" id="ML119105">
    <property type="protein sequence ID" value="RPB17813.1"/>
    <property type="molecule type" value="Genomic_DNA"/>
</dbReference>
<reference evidence="2 3" key="1">
    <citation type="journal article" date="2018" name="Nat. Ecol. Evol.">
        <title>Pezizomycetes genomes reveal the molecular basis of ectomycorrhizal truffle lifestyle.</title>
        <authorList>
            <person name="Murat C."/>
            <person name="Payen T."/>
            <person name="Noel B."/>
            <person name="Kuo A."/>
            <person name="Morin E."/>
            <person name="Chen J."/>
            <person name="Kohler A."/>
            <person name="Krizsan K."/>
            <person name="Balestrini R."/>
            <person name="Da Silva C."/>
            <person name="Montanini B."/>
            <person name="Hainaut M."/>
            <person name="Levati E."/>
            <person name="Barry K.W."/>
            <person name="Belfiori B."/>
            <person name="Cichocki N."/>
            <person name="Clum A."/>
            <person name="Dockter R.B."/>
            <person name="Fauchery L."/>
            <person name="Guy J."/>
            <person name="Iotti M."/>
            <person name="Le Tacon F."/>
            <person name="Lindquist E.A."/>
            <person name="Lipzen A."/>
            <person name="Malagnac F."/>
            <person name="Mello A."/>
            <person name="Molinier V."/>
            <person name="Miyauchi S."/>
            <person name="Poulain J."/>
            <person name="Riccioni C."/>
            <person name="Rubini A."/>
            <person name="Sitrit Y."/>
            <person name="Splivallo R."/>
            <person name="Traeger S."/>
            <person name="Wang M."/>
            <person name="Zifcakova L."/>
            <person name="Wipf D."/>
            <person name="Zambonelli A."/>
            <person name="Paolocci F."/>
            <person name="Nowrousian M."/>
            <person name="Ottonello S."/>
            <person name="Baldrian P."/>
            <person name="Spatafora J.W."/>
            <person name="Henrissat B."/>
            <person name="Nagy L.G."/>
            <person name="Aury J.M."/>
            <person name="Wincker P."/>
            <person name="Grigoriev I.V."/>
            <person name="Bonfante P."/>
            <person name="Martin F.M."/>
        </authorList>
    </citation>
    <scope>NUCLEOTIDE SEQUENCE [LARGE SCALE GENOMIC DNA]</scope>
    <source>
        <strain evidence="2 3">CCBAS932</strain>
    </source>
</reference>
<dbReference type="InterPro" id="IPR001810">
    <property type="entry name" value="F-box_dom"/>
</dbReference>
<feature type="domain" description="F-box" evidence="1">
    <location>
        <begin position="19"/>
        <end position="67"/>
    </location>
</feature>
<dbReference type="Proteomes" id="UP000277580">
    <property type="component" value="Unassembled WGS sequence"/>
</dbReference>
<organism evidence="2 3">
    <name type="scientific">Morchella conica CCBAS932</name>
    <dbReference type="NCBI Taxonomy" id="1392247"/>
    <lineage>
        <taxon>Eukaryota</taxon>
        <taxon>Fungi</taxon>
        <taxon>Dikarya</taxon>
        <taxon>Ascomycota</taxon>
        <taxon>Pezizomycotina</taxon>
        <taxon>Pezizomycetes</taxon>
        <taxon>Pezizales</taxon>
        <taxon>Morchellaceae</taxon>
        <taxon>Morchella</taxon>
    </lineage>
</organism>
<evidence type="ECO:0000313" key="3">
    <source>
        <dbReference type="Proteomes" id="UP000277580"/>
    </source>
</evidence>
<proteinExistence type="predicted"/>
<accession>A0A3N4L4P3</accession>
<evidence type="ECO:0000259" key="1">
    <source>
        <dbReference type="Pfam" id="PF12937"/>
    </source>
</evidence>
<evidence type="ECO:0000313" key="2">
    <source>
        <dbReference type="EMBL" id="RPB17813.1"/>
    </source>
</evidence>
<gene>
    <name evidence="2" type="ORF">P167DRAFT_569552</name>
</gene>